<dbReference type="CDD" id="cd01392">
    <property type="entry name" value="HTH_LacI"/>
    <property type="match status" value="1"/>
</dbReference>
<reference evidence="6" key="1">
    <citation type="submission" date="2020-08" db="EMBL/GenBank/DDBJ databases">
        <title>Genome public.</title>
        <authorList>
            <person name="Liu C."/>
            <person name="Sun Q."/>
        </authorList>
    </citation>
    <scope>NUCLEOTIDE SEQUENCE</scope>
    <source>
        <strain evidence="6">BX15</strain>
    </source>
</reference>
<dbReference type="Pfam" id="PF01547">
    <property type="entry name" value="SBP_bac_1"/>
    <property type="match status" value="1"/>
</dbReference>
<dbReference type="SUPFAM" id="SSF53850">
    <property type="entry name" value="Periplasmic binding protein-like II"/>
    <property type="match status" value="1"/>
</dbReference>
<dbReference type="SUPFAM" id="SSF53822">
    <property type="entry name" value="Periplasmic binding protein-like I"/>
    <property type="match status" value="1"/>
</dbReference>
<organism evidence="6 7">
    <name type="scientific">Dysosmobacter segnis</name>
    <dbReference type="NCBI Taxonomy" id="2763042"/>
    <lineage>
        <taxon>Bacteria</taxon>
        <taxon>Bacillati</taxon>
        <taxon>Bacillota</taxon>
        <taxon>Clostridia</taxon>
        <taxon>Eubacteriales</taxon>
        <taxon>Oscillospiraceae</taxon>
        <taxon>Dysosmobacter</taxon>
    </lineage>
</organism>
<dbReference type="SUPFAM" id="SSF47413">
    <property type="entry name" value="lambda repressor-like DNA-binding domains"/>
    <property type="match status" value="1"/>
</dbReference>
<evidence type="ECO:0000313" key="6">
    <source>
        <dbReference type="EMBL" id="MBC5770560.1"/>
    </source>
</evidence>
<sequence>MPTIKDIAREAGVSHGTVSNVINGRGNVSVEKIQLVWQAAEKLGYKVNSKAQSLRQGQDRSIAVLLPSIEDRRWAAMYEVFQNEFIRHGYSVQLYSTRSMETTEKELLAAALAERVSAVISRSCLLDAAAYYRAEAPELPIVLLSRESRALENVMYAAFDPERMGTDIAWHLRRKGLRRIGIFTEPAAFPDTALFLNGFRTVCADETSVLDCPNHQVDLRAFELFEEDEPFDAIVCTDQRRESTVRAACAYASRRPLPLIVSAAPRSAVTDPLALAYELDYKRLAHRIVKALLARLETRSPLPPTLFMENNGFRNQVPVPQLTESNLRMLTMASPSTTALKRLLPHLEKSTGIHLELTVLPSLRDVYEVIQSSGSGRYDLIRMDVAWMDELAKKLFRPLHQIPFDWDGLLAQTLPEFGDSYTSVNGERICVPYDPSTQLMFYRRDLFCDPTYKRMYFEAYRRELEVPKSFEDYNRIAGFFTRSLNPASPVQYGTTVAIGNVVVSPSEFLPRLFEQGGKLFNTKGRITVDTPEALTALKNYRETYACSDRTVHDIWKNVLEGFADGSAAMTVVFINYASHILNSKMSSIAGKLGFAPVPGGKPLSGGGVVGITRSCAHPETACAFLSWLYSNQTAPAFTLLGGLSPCRSAYSNRDIKERYPWLSAARRSFPSAQRRSGSAYYSNFSELQMENILAAYVQRAVLGVCTPEEALAQAQAEMDAHFTANSEFL</sequence>
<evidence type="ECO:0000256" key="3">
    <source>
        <dbReference type="ARBA" id="ARBA00023163"/>
    </source>
</evidence>
<dbReference type="GO" id="GO:0000976">
    <property type="term" value="F:transcription cis-regulatory region binding"/>
    <property type="evidence" value="ECO:0007669"/>
    <property type="project" value="TreeGrafter"/>
</dbReference>
<evidence type="ECO:0000256" key="1">
    <source>
        <dbReference type="ARBA" id="ARBA00023015"/>
    </source>
</evidence>
<dbReference type="PROSITE" id="PS50943">
    <property type="entry name" value="HTH_CROC1"/>
    <property type="match status" value="1"/>
</dbReference>
<dbReference type="InterPro" id="IPR006059">
    <property type="entry name" value="SBP"/>
</dbReference>
<gene>
    <name evidence="6" type="ORF">H8Z83_09535</name>
</gene>
<dbReference type="RefSeq" id="WP_187014812.1">
    <property type="nucleotide sequence ID" value="NZ_JACOQI010000008.1"/>
</dbReference>
<dbReference type="Pfam" id="PF00356">
    <property type="entry name" value="LacI"/>
    <property type="match status" value="1"/>
</dbReference>
<name>A0A923MI93_9FIRM</name>
<dbReference type="EMBL" id="JACOQI010000008">
    <property type="protein sequence ID" value="MBC5770560.1"/>
    <property type="molecule type" value="Genomic_DNA"/>
</dbReference>
<dbReference type="Gene3D" id="3.40.50.2300">
    <property type="match status" value="2"/>
</dbReference>
<dbReference type="Gene3D" id="3.40.190.10">
    <property type="entry name" value="Periplasmic binding protein-like II"/>
    <property type="match status" value="2"/>
</dbReference>
<dbReference type="PROSITE" id="PS00356">
    <property type="entry name" value="HTH_LACI_1"/>
    <property type="match status" value="1"/>
</dbReference>
<dbReference type="Proteomes" id="UP000620327">
    <property type="component" value="Unassembled WGS sequence"/>
</dbReference>
<proteinExistence type="predicted"/>
<dbReference type="Gene3D" id="1.10.260.40">
    <property type="entry name" value="lambda repressor-like DNA-binding domains"/>
    <property type="match status" value="1"/>
</dbReference>
<dbReference type="AlphaFoldDB" id="A0A923MI93"/>
<evidence type="ECO:0000259" key="4">
    <source>
        <dbReference type="PROSITE" id="PS50932"/>
    </source>
</evidence>
<keyword evidence="1" id="KW-0805">Transcription regulation</keyword>
<dbReference type="InterPro" id="IPR001387">
    <property type="entry name" value="Cro/C1-type_HTH"/>
</dbReference>
<dbReference type="PRINTS" id="PR00036">
    <property type="entry name" value="HTHLACI"/>
</dbReference>
<dbReference type="InterPro" id="IPR028082">
    <property type="entry name" value="Peripla_BP_I"/>
</dbReference>
<protein>
    <submittedName>
        <fullName evidence="6">Extracellular solute-binding protein</fullName>
    </submittedName>
</protein>
<dbReference type="PANTHER" id="PTHR30146:SF109">
    <property type="entry name" value="HTH-TYPE TRANSCRIPTIONAL REGULATOR GALS"/>
    <property type="match status" value="1"/>
</dbReference>
<comment type="caution">
    <text evidence="6">The sequence shown here is derived from an EMBL/GenBank/DDBJ whole genome shotgun (WGS) entry which is preliminary data.</text>
</comment>
<dbReference type="InterPro" id="IPR000843">
    <property type="entry name" value="HTH_LacI"/>
</dbReference>
<dbReference type="SMART" id="SM00354">
    <property type="entry name" value="HTH_LACI"/>
    <property type="match status" value="1"/>
</dbReference>
<dbReference type="PANTHER" id="PTHR30146">
    <property type="entry name" value="LACI-RELATED TRANSCRIPTIONAL REPRESSOR"/>
    <property type="match status" value="1"/>
</dbReference>
<dbReference type="PROSITE" id="PS50932">
    <property type="entry name" value="HTH_LACI_2"/>
    <property type="match status" value="1"/>
</dbReference>
<keyword evidence="7" id="KW-1185">Reference proteome</keyword>
<evidence type="ECO:0000259" key="5">
    <source>
        <dbReference type="PROSITE" id="PS50943"/>
    </source>
</evidence>
<feature type="domain" description="HTH lacI-type" evidence="4">
    <location>
        <begin position="2"/>
        <end position="56"/>
    </location>
</feature>
<evidence type="ECO:0000313" key="7">
    <source>
        <dbReference type="Proteomes" id="UP000620327"/>
    </source>
</evidence>
<accession>A0A923MI93</accession>
<keyword evidence="2" id="KW-0238">DNA-binding</keyword>
<dbReference type="InterPro" id="IPR010982">
    <property type="entry name" value="Lambda_DNA-bd_dom_sf"/>
</dbReference>
<feature type="domain" description="HTH cro/C1-type" evidence="5">
    <location>
        <begin position="3"/>
        <end position="34"/>
    </location>
</feature>
<evidence type="ECO:0000256" key="2">
    <source>
        <dbReference type="ARBA" id="ARBA00023125"/>
    </source>
</evidence>
<keyword evidence="3" id="KW-0804">Transcription</keyword>
<dbReference type="GO" id="GO:0003700">
    <property type="term" value="F:DNA-binding transcription factor activity"/>
    <property type="evidence" value="ECO:0007669"/>
    <property type="project" value="TreeGrafter"/>
</dbReference>